<dbReference type="NCBIfam" id="NF008730">
    <property type="entry name" value="PRK11750.1"/>
    <property type="match status" value="1"/>
</dbReference>
<dbReference type="SUPFAM" id="SSF69336">
    <property type="entry name" value="Alpha subunit of glutamate synthase, C-terminal domain"/>
    <property type="match status" value="1"/>
</dbReference>
<dbReference type="InterPro" id="IPR050711">
    <property type="entry name" value="ET-N_metabolism_enzyme"/>
</dbReference>
<keyword evidence="13" id="KW-0411">Iron-sulfur</keyword>
<dbReference type="GO" id="GO:0006537">
    <property type="term" value="P:glutamate biosynthetic process"/>
    <property type="evidence" value="ECO:0007669"/>
    <property type="project" value="UniProtKB-KW"/>
</dbReference>
<evidence type="ECO:0000256" key="4">
    <source>
        <dbReference type="ARBA" id="ARBA00009716"/>
    </source>
</evidence>
<evidence type="ECO:0000256" key="7">
    <source>
        <dbReference type="ARBA" id="ARBA00022643"/>
    </source>
</evidence>
<dbReference type="InterPro" id="IPR002932">
    <property type="entry name" value="Glu_synthdom"/>
</dbReference>
<dbReference type="InterPro" id="IPR002489">
    <property type="entry name" value="Glu_synth_asu_C"/>
</dbReference>
<reference evidence="18" key="1">
    <citation type="submission" date="2016-10" db="EMBL/GenBank/DDBJ databases">
        <authorList>
            <person name="de Groot N.N."/>
        </authorList>
    </citation>
    <scope>NUCLEOTIDE SEQUENCE</scope>
</reference>
<keyword evidence="12" id="KW-0408">Iron</keyword>
<dbReference type="FunFam" id="3.60.20.10:FF:000001">
    <property type="entry name" value="Glutamate synthase, large subunit"/>
    <property type="match status" value="1"/>
</dbReference>
<dbReference type="SUPFAM" id="SSF56235">
    <property type="entry name" value="N-terminal nucleophile aminohydrolases (Ntn hydrolases)"/>
    <property type="match status" value="1"/>
</dbReference>
<sequence length="1514" mass="168142">MKLKCYPCKEGLYDPEFEHDACGVGFVAHLKGEQSHNIVAKGLELLANLEHRGAVGAEKNSGDGAGILTQMPDKFLRRVVKKSSNIDLPEFGSYGVGVVFVPREPVAFSETQSIVEQCIEELGQECLGWRKVPTVNESLGETVRAIEPIVKQVFIKKADNIDTETFERKLFVIRKYAQARVTASPVSGTGYFYMPSMSSKTISYKGQLITEQLPLYFPDLEEEDYESAIALVHSRFSTNTFPSWALAQPFRYIAHNGEINTLKGNINWMRARQSLLRSKLFTDDELDKIYPFLINEKRGSDSSVLDNVIELLTLAGRSLPHVMTMMIPEAWRDDEMTPDRRAFYEYHATFMEPWDGPASVAFTDGKVVGATLDRNGLRPSRYSLTKDNILVMASEQGALEFPSEDIVMKGRLQPGKMFLADLEQGRIIPDEEIKEQMATAYPYKEWVEKQKINLDDLSLDIEIWQPNYETVKQRQKCYGYTIEDLKTVITPMANDAYEATGSMGNDAALAVLSHRSINLYNYFHQLFAQVTNPPIDPIREESVMSLTSYIGSQGNLFQQVDEDRNFIKLKTPILTNEQMAKLKGVSKFNFRAKCITTLFDAHKEGDMRDAIERVKEEASKAVKDGYEVIILSTRGVDENLAPIPTLLITSAVHQHLIREGTRTSCGLVIESGEPREIHHFATLIGFGANAINPFLAFETIEDMRSRKLIREDLTQDEAVANYITAIGKGIFKIMSKMGISTIRSYTGAQIFEAVGLGDKLVEEYFTGTPSRIGGIEIDTLEQETLLCHSLAYPKQIVESNGLGVGGQYAYRQKGENHLLSPENIFLLQQATKKNSYDIFKQYTKTVDRVDEEYISLRGLLDFKGQHPIDIDEVEPVENIMKRFATGAMSYGSISQEAHETLAIAMNSIGAKSNTGEGGEDFKRFGTNKNSKIKQVASGRFGVTANYLVNAEELQIKLAQGAKPGEGGQLPGDKVDEIIGATRHSTPGVGLISPPPHHDIYSIEDLKQLIHDLKNSNVNARINTKLVSEVGVGTIAAGVAKAYSDVILISGFDGGTGASPQTSIKHAGLPWELGLSETHQTLVKNGLRGRITLQTDGQLRSGRDIAIATLLGAEEWGVATSALIVEGCIMMRKCHLNTCPVGIATQDKDLRAKYTGKPEHVVNFVRFLATELREIMAELGFRTINEMVGRVDKLKAREGVQHWKAKHLHLEKLLYRMYVREEDSKYKTIEQDHGIDGALDNGLIETMRDAIDNKTPTKTEITIRNINRTVGTMLSAEMTRKYGEEGLPEDTIYIKANGTGGQSFGAFVNSGITFELEGDANDYFGKGLCGGKLILYPPANSTFDANETVILGNVAFYGATSGEAYIYGFAGERFCVRNSGARVVVGGVGDHGCEYMTGGRVVILGEIGKNFGAGMSGGIAYIYDAEDKFSQRINDGMVDLDRIETDSDSDEVRGMIEKFVKYTESKEAKVILEDWENSKSKFIKVMPRDYKRVLEKKAIEAVEEDRVLELAGEEQ</sequence>
<dbReference type="GO" id="GO:0046872">
    <property type="term" value="F:metal ion binding"/>
    <property type="evidence" value="ECO:0007669"/>
    <property type="project" value="UniProtKB-KW"/>
</dbReference>
<dbReference type="CDD" id="cd02808">
    <property type="entry name" value="GltS_FMN"/>
    <property type="match status" value="1"/>
</dbReference>
<dbReference type="FunFam" id="3.20.20.70:FF:000053">
    <property type="entry name" value="Glutamate synthase large subunit"/>
    <property type="match status" value="1"/>
</dbReference>
<name>A0A1W1C7E1_9ZZZZ</name>
<dbReference type="GO" id="GO:0019676">
    <property type="term" value="P:ammonia assimilation cycle"/>
    <property type="evidence" value="ECO:0007669"/>
    <property type="project" value="TreeGrafter"/>
</dbReference>
<keyword evidence="14" id="KW-0314">Glutamate biosynthesis</keyword>
<keyword evidence="11 18" id="KW-0560">Oxidoreductase</keyword>
<protein>
    <submittedName>
        <fullName evidence="18">Glutamate synthase [NADPH] large chain</fullName>
        <ecNumber evidence="18">1.4.1.13</ecNumber>
    </submittedName>
</protein>
<dbReference type="GO" id="GO:0051538">
    <property type="term" value="F:3 iron, 4 sulfur cluster binding"/>
    <property type="evidence" value="ECO:0007669"/>
    <property type="project" value="UniProtKB-KW"/>
</dbReference>
<evidence type="ECO:0000256" key="16">
    <source>
        <dbReference type="ARBA" id="ARBA00029440"/>
    </source>
</evidence>
<evidence type="ECO:0000256" key="15">
    <source>
        <dbReference type="ARBA" id="ARBA00023291"/>
    </source>
</evidence>
<dbReference type="CDD" id="cd00982">
    <property type="entry name" value="gltB_C"/>
    <property type="match status" value="1"/>
</dbReference>
<keyword evidence="10" id="KW-0315">Glutamine amidotransferase</keyword>
<evidence type="ECO:0000256" key="2">
    <source>
        <dbReference type="ARBA" id="ARBA00001927"/>
    </source>
</evidence>
<evidence type="ECO:0000256" key="10">
    <source>
        <dbReference type="ARBA" id="ARBA00022962"/>
    </source>
</evidence>
<dbReference type="GO" id="GO:0004355">
    <property type="term" value="F:glutamate synthase (NADPH) activity"/>
    <property type="evidence" value="ECO:0007669"/>
    <property type="project" value="UniProtKB-EC"/>
</dbReference>
<dbReference type="SUPFAM" id="SSF51395">
    <property type="entry name" value="FMN-linked oxidoreductases"/>
    <property type="match status" value="1"/>
</dbReference>
<dbReference type="PANTHER" id="PTHR11938">
    <property type="entry name" value="FAD NADPH DEHYDROGENASE/OXIDOREDUCTASE"/>
    <property type="match status" value="1"/>
</dbReference>
<comment type="cofactor">
    <cofactor evidence="2">
        <name>[3Fe-4S] cluster</name>
        <dbReference type="ChEBI" id="CHEBI:21137"/>
    </cofactor>
</comment>
<feature type="domain" description="Glutamine amidotransferase type-2" evidence="17">
    <location>
        <begin position="22"/>
        <end position="423"/>
    </location>
</feature>
<evidence type="ECO:0000313" key="18">
    <source>
        <dbReference type="EMBL" id="SFV61653.1"/>
    </source>
</evidence>
<dbReference type="PROSITE" id="PS51278">
    <property type="entry name" value="GATASE_TYPE_2"/>
    <property type="match status" value="1"/>
</dbReference>
<evidence type="ECO:0000256" key="1">
    <source>
        <dbReference type="ARBA" id="ARBA00001917"/>
    </source>
</evidence>
<dbReference type="InterPro" id="IPR006982">
    <property type="entry name" value="Glu_synth_centr_N"/>
</dbReference>
<dbReference type="PANTHER" id="PTHR11938:SF133">
    <property type="entry name" value="GLUTAMATE SYNTHASE (NADH)"/>
    <property type="match status" value="1"/>
</dbReference>
<evidence type="ECO:0000256" key="3">
    <source>
        <dbReference type="ARBA" id="ARBA00001974"/>
    </source>
</evidence>
<dbReference type="EMBL" id="FPHE01000107">
    <property type="protein sequence ID" value="SFV61653.1"/>
    <property type="molecule type" value="Genomic_DNA"/>
</dbReference>
<gene>
    <name evidence="18" type="ORF">MNB_SV-12-1582</name>
</gene>
<dbReference type="Gene3D" id="2.160.20.60">
    <property type="entry name" value="Glutamate synthase, alpha subunit, C-terminal domain"/>
    <property type="match status" value="1"/>
</dbReference>
<dbReference type="InterPro" id="IPR017932">
    <property type="entry name" value="GATase_2_dom"/>
</dbReference>
<dbReference type="InterPro" id="IPR029055">
    <property type="entry name" value="Ntn_hydrolases_N"/>
</dbReference>
<keyword evidence="9" id="KW-0274">FAD</keyword>
<dbReference type="InterPro" id="IPR036485">
    <property type="entry name" value="Glu_synth_asu_C_sf"/>
</dbReference>
<proteinExistence type="inferred from homology"/>
<evidence type="ECO:0000256" key="11">
    <source>
        <dbReference type="ARBA" id="ARBA00023002"/>
    </source>
</evidence>
<dbReference type="Pfam" id="PF04898">
    <property type="entry name" value="Glu_syn_central"/>
    <property type="match status" value="1"/>
</dbReference>
<dbReference type="FunFam" id="2.160.20.60:FF:000001">
    <property type="entry name" value="Glutamate synthase, large subunit"/>
    <property type="match status" value="1"/>
</dbReference>
<evidence type="ECO:0000256" key="12">
    <source>
        <dbReference type="ARBA" id="ARBA00023004"/>
    </source>
</evidence>
<comment type="pathway">
    <text evidence="16">Amino-acid biosynthesis.</text>
</comment>
<evidence type="ECO:0000256" key="6">
    <source>
        <dbReference type="ARBA" id="ARBA00022630"/>
    </source>
</evidence>
<evidence type="ECO:0000256" key="8">
    <source>
        <dbReference type="ARBA" id="ARBA00022723"/>
    </source>
</evidence>
<dbReference type="Pfam" id="PF01645">
    <property type="entry name" value="Glu_synthase"/>
    <property type="match status" value="1"/>
</dbReference>
<evidence type="ECO:0000256" key="13">
    <source>
        <dbReference type="ARBA" id="ARBA00023014"/>
    </source>
</evidence>
<dbReference type="Pfam" id="PF01493">
    <property type="entry name" value="GXGXG"/>
    <property type="match status" value="1"/>
</dbReference>
<dbReference type="EC" id="1.4.1.13" evidence="18"/>
<evidence type="ECO:0000256" key="9">
    <source>
        <dbReference type="ARBA" id="ARBA00022827"/>
    </source>
</evidence>
<evidence type="ECO:0000256" key="14">
    <source>
        <dbReference type="ARBA" id="ARBA00023164"/>
    </source>
</evidence>
<keyword evidence="7" id="KW-0288">FMN</keyword>
<dbReference type="CDD" id="cd00713">
    <property type="entry name" value="GltS"/>
    <property type="match status" value="1"/>
</dbReference>
<comment type="cofactor">
    <cofactor evidence="1">
        <name>FMN</name>
        <dbReference type="ChEBI" id="CHEBI:58210"/>
    </cofactor>
</comment>
<accession>A0A1W1C7E1</accession>
<comment type="cofactor">
    <cofactor evidence="3">
        <name>FAD</name>
        <dbReference type="ChEBI" id="CHEBI:57692"/>
    </cofactor>
</comment>
<keyword evidence="5" id="KW-0028">Amino-acid biosynthesis</keyword>
<organism evidence="18">
    <name type="scientific">hydrothermal vent metagenome</name>
    <dbReference type="NCBI Taxonomy" id="652676"/>
    <lineage>
        <taxon>unclassified sequences</taxon>
        <taxon>metagenomes</taxon>
        <taxon>ecological metagenomes</taxon>
    </lineage>
</organism>
<dbReference type="Gene3D" id="3.60.20.10">
    <property type="entry name" value="Glutamine Phosphoribosylpyrophosphate, subunit 1, domain 1"/>
    <property type="match status" value="1"/>
</dbReference>
<dbReference type="Pfam" id="PF00310">
    <property type="entry name" value="GATase_2"/>
    <property type="match status" value="1"/>
</dbReference>
<keyword evidence="15" id="KW-0003">3Fe-4S</keyword>
<dbReference type="InterPro" id="IPR013785">
    <property type="entry name" value="Aldolase_TIM"/>
</dbReference>
<dbReference type="FunFam" id="3.20.20.70:FF:000031">
    <property type="entry name" value="Glutamate synthase 1 [NADH]"/>
    <property type="match status" value="1"/>
</dbReference>
<keyword evidence="6" id="KW-0285">Flavoprotein</keyword>
<keyword evidence="8" id="KW-0479">Metal-binding</keyword>
<dbReference type="Gene3D" id="3.20.20.70">
    <property type="entry name" value="Aldolase class I"/>
    <property type="match status" value="2"/>
</dbReference>
<evidence type="ECO:0000256" key="5">
    <source>
        <dbReference type="ARBA" id="ARBA00022605"/>
    </source>
</evidence>
<evidence type="ECO:0000259" key="17">
    <source>
        <dbReference type="PROSITE" id="PS51278"/>
    </source>
</evidence>
<comment type="similarity">
    <text evidence="4">Belongs to the glutamate synthase family.</text>
</comment>